<gene>
    <name evidence="1" type="ORF">LCGC14_1903610</name>
</gene>
<sequence>MRLTEKTPITKLCSFEDIPVNSAFQFLGEDRTIRIKLDPDTCMVFEAVTIGYAWNLPNDYQKPATNITQKVVSVGESPTTCRLLKISEIIYHQIGNSE</sequence>
<dbReference type="AlphaFoldDB" id="A0A0F9GJ35"/>
<comment type="caution">
    <text evidence="1">The sequence shown here is derived from an EMBL/GenBank/DDBJ whole genome shotgun (WGS) entry which is preliminary data.</text>
</comment>
<reference evidence="1" key="1">
    <citation type="journal article" date="2015" name="Nature">
        <title>Complex archaea that bridge the gap between prokaryotes and eukaryotes.</title>
        <authorList>
            <person name="Spang A."/>
            <person name="Saw J.H."/>
            <person name="Jorgensen S.L."/>
            <person name="Zaremba-Niedzwiedzka K."/>
            <person name="Martijn J."/>
            <person name="Lind A.E."/>
            <person name="van Eijk R."/>
            <person name="Schleper C."/>
            <person name="Guy L."/>
            <person name="Ettema T.J."/>
        </authorList>
    </citation>
    <scope>NUCLEOTIDE SEQUENCE</scope>
</reference>
<protein>
    <submittedName>
        <fullName evidence="1">Uncharacterized protein</fullName>
    </submittedName>
</protein>
<name>A0A0F9GJ35_9ZZZZ</name>
<dbReference type="EMBL" id="LAZR01019981">
    <property type="protein sequence ID" value="KKL90546.1"/>
    <property type="molecule type" value="Genomic_DNA"/>
</dbReference>
<evidence type="ECO:0000313" key="1">
    <source>
        <dbReference type="EMBL" id="KKL90546.1"/>
    </source>
</evidence>
<accession>A0A0F9GJ35</accession>
<proteinExistence type="predicted"/>
<organism evidence="1">
    <name type="scientific">marine sediment metagenome</name>
    <dbReference type="NCBI Taxonomy" id="412755"/>
    <lineage>
        <taxon>unclassified sequences</taxon>
        <taxon>metagenomes</taxon>
        <taxon>ecological metagenomes</taxon>
    </lineage>
</organism>